<evidence type="ECO:0000256" key="3">
    <source>
        <dbReference type="ARBA" id="ARBA00022475"/>
    </source>
</evidence>
<evidence type="ECO:0000256" key="6">
    <source>
        <dbReference type="ARBA" id="ARBA00023136"/>
    </source>
</evidence>
<dbReference type="EMBL" id="QNRX01000017">
    <property type="protein sequence ID" value="RBP59951.1"/>
    <property type="molecule type" value="Genomic_DNA"/>
</dbReference>
<keyword evidence="10" id="KW-1185">Reference proteome</keyword>
<dbReference type="Proteomes" id="UP000253490">
    <property type="component" value="Unassembled WGS sequence"/>
</dbReference>
<keyword evidence="4 7" id="KW-0812">Transmembrane</keyword>
<evidence type="ECO:0000259" key="8">
    <source>
        <dbReference type="Pfam" id="PF02308"/>
    </source>
</evidence>
<dbReference type="GO" id="GO:0005886">
    <property type="term" value="C:plasma membrane"/>
    <property type="evidence" value="ECO:0007669"/>
    <property type="project" value="UniProtKB-SubCell"/>
</dbReference>
<comment type="similarity">
    <text evidence="2">Belongs to the MgtC/SapB family.</text>
</comment>
<organism evidence="9 10">
    <name type="scientific">Alkalibaculum bacchi</name>
    <dbReference type="NCBI Taxonomy" id="645887"/>
    <lineage>
        <taxon>Bacteria</taxon>
        <taxon>Bacillati</taxon>
        <taxon>Bacillota</taxon>
        <taxon>Clostridia</taxon>
        <taxon>Eubacteriales</taxon>
        <taxon>Eubacteriaceae</taxon>
        <taxon>Alkalibaculum</taxon>
    </lineage>
</organism>
<feature type="domain" description="MgtC/SapB/SrpB/YhiD N-terminal" evidence="8">
    <location>
        <begin position="12"/>
        <end position="138"/>
    </location>
</feature>
<name>A0A366I086_9FIRM</name>
<dbReference type="OrthoDB" id="9811198at2"/>
<evidence type="ECO:0000256" key="4">
    <source>
        <dbReference type="ARBA" id="ARBA00022692"/>
    </source>
</evidence>
<evidence type="ECO:0000313" key="9">
    <source>
        <dbReference type="EMBL" id="RBP59951.1"/>
    </source>
</evidence>
<dbReference type="InterPro" id="IPR049177">
    <property type="entry name" value="MgtC_SapB_SrpB_YhiD_N"/>
</dbReference>
<gene>
    <name evidence="9" type="ORF">DES36_11746</name>
</gene>
<comment type="subcellular location">
    <subcellularLocation>
        <location evidence="1">Cell membrane</location>
        <topology evidence="1">Multi-pass membrane protein</topology>
    </subcellularLocation>
</comment>
<dbReference type="PRINTS" id="PR01837">
    <property type="entry name" value="MGTCSAPBPROT"/>
</dbReference>
<feature type="transmembrane region" description="Helical" evidence="7">
    <location>
        <begin position="68"/>
        <end position="87"/>
    </location>
</feature>
<dbReference type="PANTHER" id="PTHR33778">
    <property type="entry name" value="PROTEIN MGTC"/>
    <property type="match status" value="1"/>
</dbReference>
<evidence type="ECO:0000256" key="1">
    <source>
        <dbReference type="ARBA" id="ARBA00004651"/>
    </source>
</evidence>
<keyword evidence="6 7" id="KW-0472">Membrane</keyword>
<feature type="transmembrane region" description="Helical" evidence="7">
    <location>
        <begin position="37"/>
        <end position="56"/>
    </location>
</feature>
<reference evidence="9 10" key="1">
    <citation type="submission" date="2018-06" db="EMBL/GenBank/DDBJ databases">
        <title>Genomic Encyclopedia of Type Strains, Phase IV (KMG-IV): sequencing the most valuable type-strain genomes for metagenomic binning, comparative biology and taxonomic classification.</title>
        <authorList>
            <person name="Goeker M."/>
        </authorList>
    </citation>
    <scope>NUCLEOTIDE SEQUENCE [LARGE SCALE GENOMIC DNA]</scope>
    <source>
        <strain evidence="9 10">DSM 22112</strain>
    </source>
</reference>
<evidence type="ECO:0000313" key="10">
    <source>
        <dbReference type="Proteomes" id="UP000253490"/>
    </source>
</evidence>
<dbReference type="RefSeq" id="WP_113921407.1">
    <property type="nucleotide sequence ID" value="NZ_QNRX01000017.1"/>
</dbReference>
<proteinExistence type="inferred from homology"/>
<evidence type="ECO:0000256" key="7">
    <source>
        <dbReference type="SAM" id="Phobius"/>
    </source>
</evidence>
<dbReference type="AlphaFoldDB" id="A0A366I086"/>
<accession>A0A366I086</accession>
<dbReference type="Pfam" id="PF02308">
    <property type="entry name" value="MgtC"/>
    <property type="match status" value="1"/>
</dbReference>
<keyword evidence="5 7" id="KW-1133">Transmembrane helix</keyword>
<protein>
    <submittedName>
        <fullName evidence="9">Putative Mg2+ transporter-C (MgtC) family protein</fullName>
    </submittedName>
</protein>
<evidence type="ECO:0000256" key="5">
    <source>
        <dbReference type="ARBA" id="ARBA00022989"/>
    </source>
</evidence>
<feature type="transmembrane region" description="Helical" evidence="7">
    <location>
        <begin position="99"/>
        <end position="117"/>
    </location>
</feature>
<comment type="caution">
    <text evidence="9">The sequence shown here is derived from an EMBL/GenBank/DDBJ whole genome shotgun (WGS) entry which is preliminary data.</text>
</comment>
<dbReference type="PANTHER" id="PTHR33778:SF1">
    <property type="entry name" value="MAGNESIUM TRANSPORTER YHID-RELATED"/>
    <property type="match status" value="1"/>
</dbReference>
<sequence length="221" mass="24969">MNLTITDMTIRLVLSVVLSGFIGFEREYTKKPAGFRTHILVSIGATTVMIAGLMMFRDYSSLSNMDPSRLGAQVISGIGFLGAGTILREGFTVKGLTTAASIWAVGCIGLVVGGGYYELSTISTLTVFITLKIFGKVQYKYENTYEVYLFHIKYTDDFSVETLFQYLDKRSLQLLSLRYNEEDAEFTLRINKSLDYIALLKRISEEKKIYYINTQVESEIR</sequence>
<keyword evidence="3" id="KW-1003">Cell membrane</keyword>
<evidence type="ECO:0000256" key="2">
    <source>
        <dbReference type="ARBA" id="ARBA00009298"/>
    </source>
</evidence>
<dbReference type="InterPro" id="IPR003416">
    <property type="entry name" value="MgtC/SapB/SrpB/YhiD_fam"/>
</dbReference>